<dbReference type="STRING" id="1481914.JCM19241_905"/>
<evidence type="ECO:0000313" key="5">
    <source>
        <dbReference type="Proteomes" id="UP000031666"/>
    </source>
</evidence>
<dbReference type="GO" id="GO:0008866">
    <property type="term" value="F:fructuronate reductase activity"/>
    <property type="evidence" value="ECO:0007669"/>
    <property type="project" value="UniProtKB-EC"/>
</dbReference>
<dbReference type="PANTHER" id="PTHR43362">
    <property type="entry name" value="MANNITOL DEHYDROGENASE DSF1-RELATED"/>
    <property type="match status" value="1"/>
</dbReference>
<comment type="caution">
    <text evidence="4">The sequence shown here is derived from an EMBL/GenBank/DDBJ whole genome shotgun (WGS) entry which is preliminary data.</text>
</comment>
<protein>
    <submittedName>
        <fullName evidence="4">D-mannonate oxidoreductase</fullName>
        <ecNumber evidence="4">1.1.1.57</ecNumber>
    </submittedName>
</protein>
<evidence type="ECO:0000259" key="3">
    <source>
        <dbReference type="Pfam" id="PF01232"/>
    </source>
</evidence>
<keyword evidence="2" id="KW-0520">NAD</keyword>
<evidence type="ECO:0000256" key="1">
    <source>
        <dbReference type="ARBA" id="ARBA00023002"/>
    </source>
</evidence>
<dbReference type="SUPFAM" id="SSF51735">
    <property type="entry name" value="NAD(P)-binding Rossmann-fold domains"/>
    <property type="match status" value="1"/>
</dbReference>
<dbReference type="PRINTS" id="PR00084">
    <property type="entry name" value="MTLDHDRGNASE"/>
</dbReference>
<accession>A0A0B8QCA3</accession>
<name>A0A0B8QCA3_9VIBR</name>
<dbReference type="Pfam" id="PF01232">
    <property type="entry name" value="Mannitol_dh"/>
    <property type="match status" value="1"/>
</dbReference>
<dbReference type="InterPro" id="IPR036291">
    <property type="entry name" value="NAD(P)-bd_dom_sf"/>
</dbReference>
<dbReference type="InterPro" id="IPR023027">
    <property type="entry name" value="Mannitol_DH_CS"/>
</dbReference>
<gene>
    <name evidence="4" type="ORF">JCM19241_905</name>
</gene>
<dbReference type="InterPro" id="IPR000669">
    <property type="entry name" value="Mannitol_DH"/>
</dbReference>
<organism evidence="4 5">
    <name type="scientific">Vibrio ishigakensis</name>
    <dbReference type="NCBI Taxonomy" id="1481914"/>
    <lineage>
        <taxon>Bacteria</taxon>
        <taxon>Pseudomonadati</taxon>
        <taxon>Pseudomonadota</taxon>
        <taxon>Gammaproteobacteria</taxon>
        <taxon>Vibrionales</taxon>
        <taxon>Vibrionaceae</taxon>
        <taxon>Vibrio</taxon>
    </lineage>
</organism>
<reference evidence="4 5" key="2">
    <citation type="submission" date="2015-01" db="EMBL/GenBank/DDBJ databases">
        <authorList>
            <consortium name="NBRP consortium"/>
            <person name="Sawabe T."/>
            <person name="Meirelles P."/>
            <person name="Feng G."/>
            <person name="Sayaka M."/>
            <person name="Hattori M."/>
            <person name="Ohkuma M."/>
        </authorList>
    </citation>
    <scope>NUCLEOTIDE SEQUENCE [LARGE SCALE GENOMIC DNA]</scope>
    <source>
        <strain evidence="5">JCM 19241</strain>
    </source>
</reference>
<sequence length="84" mass="9021">MKPFTVMSCDNVQENGHVARAAILDFANLLDQELAGWIEANVTFPCTMVDRIVPAATEETLAEIAQLVGHEDLVGLLVSHSVSG</sequence>
<dbReference type="Gene3D" id="3.40.50.720">
    <property type="entry name" value="NAD(P)-binding Rossmann-like Domain"/>
    <property type="match status" value="1"/>
</dbReference>
<dbReference type="InterPro" id="IPR050988">
    <property type="entry name" value="Mannitol_DH/Oxidoreductase"/>
</dbReference>
<dbReference type="PANTHER" id="PTHR43362:SF1">
    <property type="entry name" value="MANNITOL DEHYDROGENASE 2-RELATED"/>
    <property type="match status" value="1"/>
</dbReference>
<feature type="domain" description="Mannitol dehydrogenase N-terminal" evidence="3">
    <location>
        <begin position="2"/>
        <end position="60"/>
    </location>
</feature>
<dbReference type="Proteomes" id="UP000031666">
    <property type="component" value="Unassembled WGS sequence"/>
</dbReference>
<evidence type="ECO:0000256" key="2">
    <source>
        <dbReference type="ARBA" id="ARBA00023027"/>
    </source>
</evidence>
<proteinExistence type="predicted"/>
<dbReference type="GO" id="GO:0019594">
    <property type="term" value="P:mannitol metabolic process"/>
    <property type="evidence" value="ECO:0007669"/>
    <property type="project" value="InterPro"/>
</dbReference>
<reference evidence="4 5" key="1">
    <citation type="submission" date="2015-01" db="EMBL/GenBank/DDBJ databases">
        <title>Vibrio sp. C94 JCM 19241 whole genome shotgun sequence.</title>
        <authorList>
            <person name="Sawabe T."/>
            <person name="Meirelles P."/>
            <person name="Feng G."/>
            <person name="Sayaka M."/>
            <person name="Hattori M."/>
            <person name="Ohkuma M."/>
        </authorList>
    </citation>
    <scope>NUCLEOTIDE SEQUENCE [LARGE SCALE GENOMIC DNA]</scope>
    <source>
        <strain evidence="5">JCM 19241</strain>
    </source>
</reference>
<keyword evidence="1 4" id="KW-0560">Oxidoreductase</keyword>
<dbReference type="PROSITE" id="PS00974">
    <property type="entry name" value="MANNITOL_DHGENASE"/>
    <property type="match status" value="1"/>
</dbReference>
<dbReference type="EC" id="1.1.1.57" evidence="4"/>
<dbReference type="EMBL" id="BBSC01000003">
    <property type="protein sequence ID" value="GAM74562.1"/>
    <property type="molecule type" value="Genomic_DNA"/>
</dbReference>
<dbReference type="InterPro" id="IPR013131">
    <property type="entry name" value="Mannitol_DH_N"/>
</dbReference>
<evidence type="ECO:0000313" key="4">
    <source>
        <dbReference type="EMBL" id="GAM74562.1"/>
    </source>
</evidence>
<dbReference type="AlphaFoldDB" id="A0A0B8QCA3"/>